<dbReference type="Proteomes" id="UP000838756">
    <property type="component" value="Unassembled WGS sequence"/>
</dbReference>
<gene>
    <name evidence="2" type="primary">jg2734</name>
    <name evidence="2" type="ORF">PAEG_LOCUS11322</name>
</gene>
<feature type="chain" id="PRO_5035894020" evidence="1">
    <location>
        <begin position="20"/>
        <end position="184"/>
    </location>
</feature>
<comment type="caution">
    <text evidence="2">The sequence shown here is derived from an EMBL/GenBank/DDBJ whole genome shotgun (WGS) entry which is preliminary data.</text>
</comment>
<keyword evidence="1" id="KW-0732">Signal</keyword>
<keyword evidence="3" id="KW-1185">Reference proteome</keyword>
<proteinExistence type="predicted"/>
<accession>A0A8S4RAF2</accession>
<feature type="signal peptide" evidence="1">
    <location>
        <begin position="1"/>
        <end position="19"/>
    </location>
</feature>
<organism evidence="2 3">
    <name type="scientific">Pararge aegeria aegeria</name>
    <dbReference type="NCBI Taxonomy" id="348720"/>
    <lineage>
        <taxon>Eukaryota</taxon>
        <taxon>Metazoa</taxon>
        <taxon>Ecdysozoa</taxon>
        <taxon>Arthropoda</taxon>
        <taxon>Hexapoda</taxon>
        <taxon>Insecta</taxon>
        <taxon>Pterygota</taxon>
        <taxon>Neoptera</taxon>
        <taxon>Endopterygota</taxon>
        <taxon>Lepidoptera</taxon>
        <taxon>Glossata</taxon>
        <taxon>Ditrysia</taxon>
        <taxon>Papilionoidea</taxon>
        <taxon>Nymphalidae</taxon>
        <taxon>Satyrinae</taxon>
        <taxon>Satyrini</taxon>
        <taxon>Parargina</taxon>
        <taxon>Pararge</taxon>
    </lineage>
</organism>
<evidence type="ECO:0000313" key="2">
    <source>
        <dbReference type="EMBL" id="CAH2233197.1"/>
    </source>
</evidence>
<dbReference type="EMBL" id="CAKXAJ010024948">
    <property type="protein sequence ID" value="CAH2233197.1"/>
    <property type="molecule type" value="Genomic_DNA"/>
</dbReference>
<dbReference type="PROSITE" id="PS51257">
    <property type="entry name" value="PROKAR_LIPOPROTEIN"/>
    <property type="match status" value="1"/>
</dbReference>
<reference evidence="2" key="1">
    <citation type="submission" date="2022-03" db="EMBL/GenBank/DDBJ databases">
        <authorList>
            <person name="Lindestad O."/>
        </authorList>
    </citation>
    <scope>NUCLEOTIDE SEQUENCE</scope>
</reference>
<dbReference type="AlphaFoldDB" id="A0A8S4RAF2"/>
<dbReference type="OrthoDB" id="7489956at2759"/>
<evidence type="ECO:0000313" key="3">
    <source>
        <dbReference type="Proteomes" id="UP000838756"/>
    </source>
</evidence>
<protein>
    <submittedName>
        <fullName evidence="2">Jg2734 protein</fullName>
    </submittedName>
</protein>
<evidence type="ECO:0000256" key="1">
    <source>
        <dbReference type="SAM" id="SignalP"/>
    </source>
</evidence>
<name>A0A8S4RAF2_9NEOP</name>
<sequence>MYRIFSLFALLMLVSGCHWEHKKRICPWMKTHKTNFNKNNHLESETDIESVQNNLMDTEIKLQEFCTKNKNVVSTEIYDDDTYTLKYELDETLNLNVTVKIFHRLMETTVKMANSNALVLEDLKNLPSMVKPENATWLLEDGLRIRIPYKVPLGTETSEVCVAINTEIIDVPVAVTIDISKFAD</sequence>